<dbReference type="PANTHER" id="PTHR22777">
    <property type="entry name" value="HEMOLYSIN-RELATED"/>
    <property type="match status" value="1"/>
</dbReference>
<dbReference type="SUPFAM" id="SSF56176">
    <property type="entry name" value="FAD-binding/transporter-associated domain-like"/>
    <property type="match status" value="1"/>
</dbReference>
<organism evidence="7">
    <name type="scientific">marine sediment metagenome</name>
    <dbReference type="NCBI Taxonomy" id="412755"/>
    <lineage>
        <taxon>unclassified sequences</taxon>
        <taxon>metagenomes</taxon>
        <taxon>ecological metagenomes</taxon>
    </lineage>
</organism>
<dbReference type="Gene3D" id="3.90.1280.20">
    <property type="match status" value="1"/>
</dbReference>
<evidence type="ECO:0000313" key="7">
    <source>
        <dbReference type="EMBL" id="GAI02344.1"/>
    </source>
</evidence>
<dbReference type="GO" id="GO:0005886">
    <property type="term" value="C:plasma membrane"/>
    <property type="evidence" value="ECO:0007669"/>
    <property type="project" value="UniProtKB-SubCell"/>
</dbReference>
<dbReference type="Gene3D" id="3.30.465.10">
    <property type="match status" value="1"/>
</dbReference>
<sequence>ELQRLRISLGIVIDEFGGVSGIITVEDLIEEIVGEIEDELDKRQKPYIERVSENEYVINTRMELDDFSEYFNMTVDEEDVSTVSGLILKNADRIPRIGEEITYKNLKFTVLEGTRRKISKVKVKKVDSS</sequence>
<dbReference type="AlphaFoldDB" id="X1M7J8"/>
<dbReference type="EMBL" id="BARV01012140">
    <property type="protein sequence ID" value="GAI02344.1"/>
    <property type="molecule type" value="Genomic_DNA"/>
</dbReference>
<dbReference type="Pfam" id="PF03471">
    <property type="entry name" value="CorC_HlyC"/>
    <property type="match status" value="1"/>
</dbReference>
<dbReference type="InterPro" id="IPR036318">
    <property type="entry name" value="FAD-bd_PCMH-like_sf"/>
</dbReference>
<protein>
    <recommendedName>
        <fullName evidence="6">Transporter-associated domain-containing protein</fullName>
    </recommendedName>
</protein>
<reference evidence="7" key="1">
    <citation type="journal article" date="2014" name="Front. Microbiol.">
        <title>High frequency of phylogenetically diverse reductive dehalogenase-homologous genes in deep subseafloor sedimentary metagenomes.</title>
        <authorList>
            <person name="Kawai M."/>
            <person name="Futagami T."/>
            <person name="Toyoda A."/>
            <person name="Takaki Y."/>
            <person name="Nishi S."/>
            <person name="Hori S."/>
            <person name="Arai W."/>
            <person name="Tsubouchi T."/>
            <person name="Morono Y."/>
            <person name="Uchiyama I."/>
            <person name="Ito T."/>
            <person name="Fujiyama A."/>
            <person name="Inagaki F."/>
            <person name="Takami H."/>
        </authorList>
    </citation>
    <scope>NUCLEOTIDE SEQUENCE</scope>
    <source>
        <strain evidence="7">Expedition CK06-06</strain>
    </source>
</reference>
<feature type="domain" description="Transporter-associated" evidence="6">
    <location>
        <begin position="49"/>
        <end position="127"/>
    </location>
</feature>
<evidence type="ECO:0000256" key="1">
    <source>
        <dbReference type="ARBA" id="ARBA00004651"/>
    </source>
</evidence>
<comment type="subcellular location">
    <subcellularLocation>
        <location evidence="1">Cell membrane</location>
        <topology evidence="1">Multi-pass membrane protein</topology>
    </subcellularLocation>
</comment>
<dbReference type="InterPro" id="IPR005170">
    <property type="entry name" value="Transptr-assoc_dom"/>
</dbReference>
<evidence type="ECO:0000256" key="5">
    <source>
        <dbReference type="ARBA" id="ARBA00023122"/>
    </source>
</evidence>
<dbReference type="SMART" id="SM01091">
    <property type="entry name" value="CorC_HlyC"/>
    <property type="match status" value="1"/>
</dbReference>
<keyword evidence="4" id="KW-0677">Repeat</keyword>
<keyword evidence="3" id="KW-0472">Membrane</keyword>
<evidence type="ECO:0000256" key="2">
    <source>
        <dbReference type="ARBA" id="ARBA00006337"/>
    </source>
</evidence>
<evidence type="ECO:0000256" key="4">
    <source>
        <dbReference type="ARBA" id="ARBA00022737"/>
    </source>
</evidence>
<keyword evidence="5" id="KW-0129">CBS domain</keyword>
<dbReference type="PANTHER" id="PTHR22777:SF32">
    <property type="entry name" value="UPF0053 INNER MEMBRANE PROTEIN YFJD"/>
    <property type="match status" value="1"/>
</dbReference>
<dbReference type="SUPFAM" id="SSF54631">
    <property type="entry name" value="CBS-domain pair"/>
    <property type="match status" value="1"/>
</dbReference>
<name>X1M7J8_9ZZZZ</name>
<accession>X1M7J8</accession>
<comment type="similarity">
    <text evidence="2">Belongs to the UPF0053 family.</text>
</comment>
<keyword evidence="3" id="KW-1003">Cell membrane</keyword>
<comment type="caution">
    <text evidence="7">The sequence shown here is derived from an EMBL/GenBank/DDBJ whole genome shotgun (WGS) entry which is preliminary data.</text>
</comment>
<feature type="non-terminal residue" evidence="7">
    <location>
        <position position="1"/>
    </location>
</feature>
<dbReference type="GO" id="GO:0050660">
    <property type="term" value="F:flavin adenine dinucleotide binding"/>
    <property type="evidence" value="ECO:0007669"/>
    <property type="project" value="InterPro"/>
</dbReference>
<evidence type="ECO:0000256" key="3">
    <source>
        <dbReference type="ARBA" id="ARBA00022475"/>
    </source>
</evidence>
<dbReference type="InterPro" id="IPR016169">
    <property type="entry name" value="FAD-bd_PCMH_sub2"/>
</dbReference>
<gene>
    <name evidence="7" type="ORF">S06H3_22639</name>
</gene>
<evidence type="ECO:0000259" key="6">
    <source>
        <dbReference type="SMART" id="SM01091"/>
    </source>
</evidence>
<dbReference type="InterPro" id="IPR046342">
    <property type="entry name" value="CBS_dom_sf"/>
</dbReference>
<proteinExistence type="inferred from homology"/>